<evidence type="ECO:0000313" key="3">
    <source>
        <dbReference type="Proteomes" id="UP000002979"/>
    </source>
</evidence>
<keyword evidence="1" id="KW-0812">Transmembrane</keyword>
<gene>
    <name evidence="2" type="ORF">COLAER_00796</name>
</gene>
<keyword evidence="1" id="KW-1133">Transmembrane helix</keyword>
<dbReference type="InterPro" id="IPR038750">
    <property type="entry name" value="YczE/YyaS-like"/>
</dbReference>
<dbReference type="PANTHER" id="PTHR40078:SF1">
    <property type="entry name" value="INTEGRAL MEMBRANE PROTEIN"/>
    <property type="match status" value="1"/>
</dbReference>
<reference evidence="2 3" key="1">
    <citation type="submission" date="2007-01" db="EMBL/GenBank/DDBJ databases">
        <title>Draft genome sequence of Collinsella aerofaciens (ATCC 25986).</title>
        <authorList>
            <person name="Sudarsanam P."/>
            <person name="Ley R."/>
            <person name="Guruge J."/>
            <person name="Turnbaugh P.J."/>
            <person name="Mahowald M."/>
            <person name="Liep D."/>
            <person name="Gordon J."/>
        </authorList>
    </citation>
    <scope>NUCLEOTIDE SEQUENCE [LARGE SCALE GENOMIC DNA]</scope>
    <source>
        <strain evidence="3">ATCC 25986 / DSM 3979 / JCM 10188 / KCTC 3647 / NCTC 11838 / VPI 1003</strain>
    </source>
</reference>
<keyword evidence="1" id="KW-0472">Membrane</keyword>
<feature type="transmembrane region" description="Helical" evidence="1">
    <location>
        <begin position="122"/>
        <end position="148"/>
    </location>
</feature>
<dbReference type="EMBL" id="AAVN02000002">
    <property type="protein sequence ID" value="EBA40271.1"/>
    <property type="molecule type" value="Genomic_DNA"/>
</dbReference>
<proteinExistence type="predicted"/>
<feature type="transmembrane region" description="Helical" evidence="1">
    <location>
        <begin position="21"/>
        <end position="43"/>
    </location>
</feature>
<dbReference type="Pfam" id="PF19700">
    <property type="entry name" value="DUF6198"/>
    <property type="match status" value="1"/>
</dbReference>
<sequence length="230" mass="24671">MRPLIIMHGENIDWCHTVIRMLMYLVGVAVLALGMSLQTASGLGVAALTCFATTLSMLTGKTLGFWITATYVAYIVAQLAILRSEFQPRILLELFFSTLIGGLTDLFMAVNPLHPTALPTQIATMLLSLAVTAFGVSLVVNMGVVPNAPDGLVQVIAEKLKRRFGDVKVVFDCSHVAASLALSLIFMYNLGGFGVTTAISALFLGHVINVANKLFAQRFIRAAFGKIAPP</sequence>
<protein>
    <recommendedName>
        <fullName evidence="4">YitT family protein</fullName>
    </recommendedName>
</protein>
<evidence type="ECO:0000256" key="1">
    <source>
        <dbReference type="SAM" id="Phobius"/>
    </source>
</evidence>
<dbReference type="RefSeq" id="WP_006234740.1">
    <property type="nucleotide sequence ID" value="NZ_AAVN02000002.1"/>
</dbReference>
<evidence type="ECO:0000313" key="2">
    <source>
        <dbReference type="EMBL" id="EBA40271.1"/>
    </source>
</evidence>
<comment type="caution">
    <text evidence="2">The sequence shown here is derived from an EMBL/GenBank/DDBJ whole genome shotgun (WGS) entry which is preliminary data.</text>
</comment>
<reference evidence="2 3" key="2">
    <citation type="submission" date="2007-04" db="EMBL/GenBank/DDBJ databases">
        <authorList>
            <person name="Fulton L."/>
            <person name="Clifton S."/>
            <person name="Fulton B."/>
            <person name="Xu J."/>
            <person name="Minx P."/>
            <person name="Mardis E.R."/>
            <person name="Wilson R.K."/>
        </authorList>
    </citation>
    <scope>NUCLEOTIDE SEQUENCE [LARGE SCALE GENOMIC DNA]</scope>
    <source>
        <strain evidence="3">ATCC 25986 / DSM 3979 / JCM 10188 / KCTC 3647 / NCTC 11838 / VPI 1003</strain>
    </source>
</reference>
<name>A4E8Q5_COLAA</name>
<evidence type="ECO:0008006" key="4">
    <source>
        <dbReference type="Google" id="ProtNLM"/>
    </source>
</evidence>
<accession>A4E8Q5</accession>
<dbReference type="PANTHER" id="PTHR40078">
    <property type="entry name" value="INTEGRAL MEMBRANE PROTEIN-RELATED"/>
    <property type="match status" value="1"/>
</dbReference>
<organism evidence="2 3">
    <name type="scientific">Collinsella aerofaciens (strain ATCC 25986 / DSM 3979 / JCM 10188 / KCTC 3647 / NCTC 11838 / VPI 1003)</name>
    <dbReference type="NCBI Taxonomy" id="411903"/>
    <lineage>
        <taxon>Bacteria</taxon>
        <taxon>Bacillati</taxon>
        <taxon>Actinomycetota</taxon>
        <taxon>Coriobacteriia</taxon>
        <taxon>Coriobacteriales</taxon>
        <taxon>Coriobacteriaceae</taxon>
        <taxon>Collinsella</taxon>
    </lineage>
</organism>
<feature type="transmembrane region" description="Helical" evidence="1">
    <location>
        <begin position="63"/>
        <end position="83"/>
    </location>
</feature>
<dbReference type="Proteomes" id="UP000002979">
    <property type="component" value="Unassembled WGS sequence"/>
</dbReference>
<feature type="transmembrane region" description="Helical" evidence="1">
    <location>
        <begin position="193"/>
        <end position="211"/>
    </location>
</feature>
<feature type="transmembrane region" description="Helical" evidence="1">
    <location>
        <begin position="169"/>
        <end position="187"/>
    </location>
</feature>
<dbReference type="AlphaFoldDB" id="A4E8Q5"/>
<feature type="transmembrane region" description="Helical" evidence="1">
    <location>
        <begin position="90"/>
        <end position="110"/>
    </location>
</feature>